<evidence type="ECO:0000256" key="1">
    <source>
        <dbReference type="ARBA" id="ARBA00022603"/>
    </source>
</evidence>
<evidence type="ECO:0008006" key="6">
    <source>
        <dbReference type="Google" id="ProtNLM"/>
    </source>
</evidence>
<dbReference type="PANTHER" id="PTHR18895">
    <property type="entry name" value="HEMK METHYLTRANSFERASE"/>
    <property type="match status" value="1"/>
</dbReference>
<reference evidence="4 5" key="1">
    <citation type="submission" date="2022-09" db="EMBL/GenBank/DDBJ databases">
        <authorList>
            <person name="Palmer J.M."/>
        </authorList>
    </citation>
    <scope>NUCLEOTIDE SEQUENCE [LARGE SCALE GENOMIC DNA]</scope>
    <source>
        <strain evidence="4 5">DSM 7382</strain>
    </source>
</reference>
<sequence>MPRISHLLSSLSSALGPASARLEFKWMKQAAEQSDKGTSLVEMVERRLCGEPLQYIIGTQPFGSLELLVRPPTLIPRPETEDWTLRLAELVDPSPDRPISLLDMCTGSGCIPLLLCHTWRPGSVNAYGVDISADAIKLARDNAERCGIHVPTVTYGHSSSSFNTFKPLLGNIRDASFIHSLKLKPPFNVITSNPPYITRREFKDLPPSVRDYEDHRALLGDPDISEDELSSHLDKGLTFYRIIARLIANQGILADDGIVALEIGSTQANDVGRIMQREGRLNRIDVWKDPWDKDRVVLARR</sequence>
<proteinExistence type="predicted"/>
<dbReference type="InterPro" id="IPR050320">
    <property type="entry name" value="N5-glutamine_MTase"/>
</dbReference>
<dbReference type="Gene3D" id="3.40.50.150">
    <property type="entry name" value="Vaccinia Virus protein VP39"/>
    <property type="match status" value="1"/>
</dbReference>
<dbReference type="Gene3D" id="1.10.8.10">
    <property type="entry name" value="DNA helicase RuvA subunit, C-terminal domain"/>
    <property type="match status" value="1"/>
</dbReference>
<keyword evidence="1" id="KW-0489">Methyltransferase</keyword>
<evidence type="ECO:0000256" key="2">
    <source>
        <dbReference type="ARBA" id="ARBA00022679"/>
    </source>
</evidence>
<protein>
    <recommendedName>
        <fullName evidence="6">S-adenosyl-L-methionine-dependent methyltransferase</fullName>
    </recommendedName>
</protein>
<keyword evidence="5" id="KW-1185">Reference proteome</keyword>
<dbReference type="Proteomes" id="UP001385951">
    <property type="component" value="Unassembled WGS sequence"/>
</dbReference>
<dbReference type="AlphaFoldDB" id="A0AAW0G7P6"/>
<dbReference type="InterPro" id="IPR029063">
    <property type="entry name" value="SAM-dependent_MTases_sf"/>
</dbReference>
<gene>
    <name evidence="4" type="ORF">QCA50_009674</name>
</gene>
<comment type="caution">
    <text evidence="4">The sequence shown here is derived from an EMBL/GenBank/DDBJ whole genome shotgun (WGS) entry which is preliminary data.</text>
</comment>
<keyword evidence="2" id="KW-0808">Transferase</keyword>
<dbReference type="GO" id="GO:0005739">
    <property type="term" value="C:mitochondrion"/>
    <property type="evidence" value="ECO:0007669"/>
    <property type="project" value="TreeGrafter"/>
</dbReference>
<dbReference type="GO" id="GO:0008276">
    <property type="term" value="F:protein methyltransferase activity"/>
    <property type="evidence" value="ECO:0007669"/>
    <property type="project" value="InterPro"/>
</dbReference>
<accession>A0AAW0G7P6</accession>
<dbReference type="EMBL" id="JASBNA010000014">
    <property type="protein sequence ID" value="KAK7687170.1"/>
    <property type="molecule type" value="Genomic_DNA"/>
</dbReference>
<name>A0AAW0G7P6_9APHY</name>
<dbReference type="GO" id="GO:0032259">
    <property type="term" value="P:methylation"/>
    <property type="evidence" value="ECO:0007669"/>
    <property type="project" value="UniProtKB-KW"/>
</dbReference>
<dbReference type="SUPFAM" id="SSF53335">
    <property type="entry name" value="S-adenosyl-L-methionine-dependent methyltransferases"/>
    <property type="match status" value="1"/>
</dbReference>
<evidence type="ECO:0000313" key="4">
    <source>
        <dbReference type="EMBL" id="KAK7687170.1"/>
    </source>
</evidence>
<dbReference type="InterPro" id="IPR004556">
    <property type="entry name" value="HemK-like"/>
</dbReference>
<dbReference type="NCBIfam" id="TIGR00536">
    <property type="entry name" value="hemK_fam"/>
    <property type="match status" value="1"/>
</dbReference>
<dbReference type="CDD" id="cd02440">
    <property type="entry name" value="AdoMet_MTases"/>
    <property type="match status" value="1"/>
</dbReference>
<evidence type="ECO:0000313" key="5">
    <source>
        <dbReference type="Proteomes" id="UP001385951"/>
    </source>
</evidence>
<organism evidence="4 5">
    <name type="scientific">Cerrena zonata</name>
    <dbReference type="NCBI Taxonomy" id="2478898"/>
    <lineage>
        <taxon>Eukaryota</taxon>
        <taxon>Fungi</taxon>
        <taxon>Dikarya</taxon>
        <taxon>Basidiomycota</taxon>
        <taxon>Agaricomycotina</taxon>
        <taxon>Agaricomycetes</taxon>
        <taxon>Polyporales</taxon>
        <taxon>Cerrenaceae</taxon>
        <taxon>Cerrena</taxon>
    </lineage>
</organism>
<keyword evidence="3" id="KW-0949">S-adenosyl-L-methionine</keyword>
<evidence type="ECO:0000256" key="3">
    <source>
        <dbReference type="ARBA" id="ARBA00022691"/>
    </source>
</evidence>
<dbReference type="PANTHER" id="PTHR18895:SF74">
    <property type="entry name" value="MTRF1L RELEASE FACTOR GLUTAMINE METHYLTRANSFERASE"/>
    <property type="match status" value="1"/>
</dbReference>